<reference evidence="1" key="1">
    <citation type="submission" date="2020-05" db="UniProtKB">
        <authorList>
            <consortium name="EnsemblMetazoa"/>
        </authorList>
    </citation>
    <scope>IDENTIFICATION</scope>
    <source>
        <strain evidence="1">BB02</strain>
    </source>
</reference>
<name>A0A2C9LII0_BIOGL</name>
<dbReference type="PANTHER" id="PTHR34921">
    <property type="entry name" value="MEIOTIC RECOMBINATION PROTEIN REC114"/>
    <property type="match status" value="1"/>
</dbReference>
<dbReference type="PANTHER" id="PTHR34921:SF1">
    <property type="entry name" value="MEIOTIC RECOMBINATION PROTEIN REC114"/>
    <property type="match status" value="1"/>
</dbReference>
<dbReference type="OrthoDB" id="6479200at2759"/>
<dbReference type="VEuPathDB" id="VectorBase:BGLAX_045589"/>
<evidence type="ECO:0000313" key="2">
    <source>
        <dbReference type="Proteomes" id="UP000076420"/>
    </source>
</evidence>
<proteinExistence type="predicted"/>
<protein>
    <submittedName>
        <fullName evidence="1">Uncharacterized protein</fullName>
    </submittedName>
</protein>
<dbReference type="STRING" id="6526.A0A2C9LII0"/>
<evidence type="ECO:0000313" key="1">
    <source>
        <dbReference type="EnsemblMetazoa" id="BGLB031460-PA"/>
    </source>
</evidence>
<organism evidence="1 2">
    <name type="scientific">Biomphalaria glabrata</name>
    <name type="common">Bloodfluke planorb</name>
    <name type="synonym">Freshwater snail</name>
    <dbReference type="NCBI Taxonomy" id="6526"/>
    <lineage>
        <taxon>Eukaryota</taxon>
        <taxon>Metazoa</taxon>
        <taxon>Spiralia</taxon>
        <taxon>Lophotrochozoa</taxon>
        <taxon>Mollusca</taxon>
        <taxon>Gastropoda</taxon>
        <taxon>Heterobranchia</taxon>
        <taxon>Euthyneura</taxon>
        <taxon>Panpulmonata</taxon>
        <taxon>Hygrophila</taxon>
        <taxon>Lymnaeoidea</taxon>
        <taxon>Planorbidae</taxon>
        <taxon>Biomphalaria</taxon>
    </lineage>
</organism>
<dbReference type="KEGG" id="bgt:106051491"/>
<dbReference type="AlphaFoldDB" id="A0A2C9LII0"/>
<dbReference type="Pfam" id="PF15165">
    <property type="entry name" value="REC114-like"/>
    <property type="match status" value="1"/>
</dbReference>
<accession>A0A2C9LII0</accession>
<dbReference type="VEuPathDB" id="VectorBase:BGLB031460"/>
<dbReference type="EnsemblMetazoa" id="BGLB031460-RA">
    <property type="protein sequence ID" value="BGLB031460-PA"/>
    <property type="gene ID" value="BGLB031460"/>
</dbReference>
<dbReference type="Proteomes" id="UP000076420">
    <property type="component" value="Unassembled WGS sequence"/>
</dbReference>
<gene>
    <name evidence="1" type="primary">106051491</name>
</gene>
<sequence>MSRVQIRTWCLDKYARFIQRSPPDGGVWKPYGNEKEQMLMSLSQENQLTITQGSTLLESHNLVRANSFMRGLSRTDSLLFLYKLQNETRRFKVKFSALETMTGQEVCAEAILVLSNFITIKTNINIKDQSSEGNNLIGCQMPGTHEQSIAALNNSLLHGEVTVGTMAKALLDRTNLPSAYYQCQSDSELIPQLLQTCLADPTFPAYVEAVEAQLKELISNDS</sequence>
<dbReference type="InterPro" id="IPR029168">
    <property type="entry name" value="REC114L"/>
</dbReference>
<dbReference type="RefSeq" id="XP_013062125.2">
    <property type="nucleotide sequence ID" value="XM_013206671.2"/>
</dbReference>